<dbReference type="InterPro" id="IPR001584">
    <property type="entry name" value="Integrase_cat-core"/>
</dbReference>
<sequence>MPSSSDSDDDRRKSNQDKKFHINSSVNPVLWDGENWPFYKKAMIVAFQRDLLEQIATGKVKENDQWSQDEKDEHTKKQAKIQMLIMGSLKTTLAQQWMDQKNGTDMWAELCKIYEGKNNDATKAKKVYRLQGPDSSAHECKDWEKNAFGNNQGSKKKGSSSGNQKDGNNKLAGDSTKKKTPKTEIECFNCGVKGHYKSYCPDLEEKLGAKKNEQAKMARIGEKSVEEVTSQNADEVVDLAHKRDVVVGEVVKRVAKNYDPSRWYFDSGTNAHIVTSKEYFTVLNSMEDSDWNPTISGFADGVPAAGCNLFSPGQALEQGFKMSWDQEAMIFGMSKDDTEVIWTKHDHRLWTFDVHNIGGVKVNSKKTAAVKKRVLANFAVTDGVEDLDVWHTRLGHTCPEYIRLMVDRGMAKGIMLKKRGKMDCADCHFGKQRRKTFRKKLERNIEKVNDMIFADLLIPGLHNGTQYSAVLVLMDGFSRFVTTYLLKSKTEGEVNEYMKQYVAWAERQHGRRVDTVVTRQWCAETHDHDDEVIGLVKEVLTDKGKEFCNNTIERWYADKGIVHTKVGPKSSQLNLVGRTHQTLISMVKTMMHDSGLPRSFWTHALQTAVYIKNRVFCKGAGRTPYEMVYGTKPDLHHLRTFGSLVYCHAPVAKRTKLAVNCKVGFLIGYQEDVVGCQVYFPTEHQKGFVADVKVNESIKYKDRYGSTFKTKDLRNTQSVMQIQFADSVREDSNVGMVSVAESEELDAERAALWNEMVQNSVLPTFEGAPSSMPSSKPTDGDQEVWQDLLENCSMPNNELALVQTQEGEDEASTEDHENEDENRDHDGDFDDVQVESDDDADASASEHDYCANLTVIITSQTT</sequence>
<dbReference type="SUPFAM" id="SSF53098">
    <property type="entry name" value="Ribonuclease H-like"/>
    <property type="match status" value="1"/>
</dbReference>
<dbReference type="Gene3D" id="3.30.420.10">
    <property type="entry name" value="Ribonuclease H-like superfamily/Ribonuclease H"/>
    <property type="match status" value="1"/>
</dbReference>
<feature type="region of interest" description="Disordered" evidence="2">
    <location>
        <begin position="804"/>
        <end position="849"/>
    </location>
</feature>
<dbReference type="AlphaFoldDB" id="A0A2P4YIF2"/>
<proteinExistence type="predicted"/>
<dbReference type="Proteomes" id="UP000237271">
    <property type="component" value="Unassembled WGS sequence"/>
</dbReference>
<keyword evidence="1" id="KW-0862">Zinc</keyword>
<feature type="domain" description="Integrase catalytic" evidence="4">
    <location>
        <begin position="443"/>
        <end position="632"/>
    </location>
</feature>
<dbReference type="InterPro" id="IPR025724">
    <property type="entry name" value="GAG-pre-integrase_dom"/>
</dbReference>
<dbReference type="Pfam" id="PF13976">
    <property type="entry name" value="gag_pre-integrs"/>
    <property type="match status" value="1"/>
</dbReference>
<dbReference type="InterPro" id="IPR039537">
    <property type="entry name" value="Retrotran_Ty1/copia-like"/>
</dbReference>
<dbReference type="PANTHER" id="PTHR42648:SF28">
    <property type="entry name" value="TRANSPOSON-ENCODED PROTEIN WITH RIBONUCLEASE H-LIKE AND RETROVIRUS ZINC FINGER-LIKE DOMAINS"/>
    <property type="match status" value="1"/>
</dbReference>
<dbReference type="GO" id="GO:0015074">
    <property type="term" value="P:DNA integration"/>
    <property type="evidence" value="ECO:0007669"/>
    <property type="project" value="InterPro"/>
</dbReference>
<feature type="compositionally biased region" description="Low complexity" evidence="2">
    <location>
        <begin position="149"/>
        <end position="170"/>
    </location>
</feature>
<dbReference type="Pfam" id="PF25597">
    <property type="entry name" value="SH3_retrovirus"/>
    <property type="match status" value="1"/>
</dbReference>
<feature type="region of interest" description="Disordered" evidence="2">
    <location>
        <begin position="145"/>
        <end position="178"/>
    </location>
</feature>
<dbReference type="InterPro" id="IPR001878">
    <property type="entry name" value="Znf_CCHC"/>
</dbReference>
<dbReference type="OrthoDB" id="125830at2759"/>
<keyword evidence="1" id="KW-0863">Zinc-finger</keyword>
<organism evidence="5 6">
    <name type="scientific">Phytophthora palmivora</name>
    <dbReference type="NCBI Taxonomy" id="4796"/>
    <lineage>
        <taxon>Eukaryota</taxon>
        <taxon>Sar</taxon>
        <taxon>Stramenopiles</taxon>
        <taxon>Oomycota</taxon>
        <taxon>Peronosporomycetes</taxon>
        <taxon>Peronosporales</taxon>
        <taxon>Peronosporaceae</taxon>
        <taxon>Phytophthora</taxon>
    </lineage>
</organism>
<dbReference type="SUPFAM" id="SSF57756">
    <property type="entry name" value="Retrovirus zinc finger-like domains"/>
    <property type="match status" value="1"/>
</dbReference>
<dbReference type="PROSITE" id="PS50994">
    <property type="entry name" value="INTEGRASE"/>
    <property type="match status" value="1"/>
</dbReference>
<evidence type="ECO:0000259" key="3">
    <source>
        <dbReference type="PROSITE" id="PS50158"/>
    </source>
</evidence>
<dbReference type="GO" id="GO:0003676">
    <property type="term" value="F:nucleic acid binding"/>
    <property type="evidence" value="ECO:0007669"/>
    <property type="project" value="InterPro"/>
</dbReference>
<dbReference type="PROSITE" id="PS50158">
    <property type="entry name" value="ZF_CCHC"/>
    <property type="match status" value="1"/>
</dbReference>
<dbReference type="InterPro" id="IPR012337">
    <property type="entry name" value="RNaseH-like_sf"/>
</dbReference>
<comment type="caution">
    <text evidence="5">The sequence shown here is derived from an EMBL/GenBank/DDBJ whole genome shotgun (WGS) entry which is preliminary data.</text>
</comment>
<keyword evidence="1" id="KW-0479">Metal-binding</keyword>
<dbReference type="PANTHER" id="PTHR42648">
    <property type="entry name" value="TRANSPOSASE, PUTATIVE-RELATED"/>
    <property type="match status" value="1"/>
</dbReference>
<evidence type="ECO:0000259" key="4">
    <source>
        <dbReference type="PROSITE" id="PS50994"/>
    </source>
</evidence>
<reference evidence="5 6" key="1">
    <citation type="journal article" date="2017" name="Genome Biol. Evol.">
        <title>Phytophthora megakarya and P. palmivora, closely related causal agents of cacao black pod rot, underwent increases in genome sizes and gene numbers by different mechanisms.</title>
        <authorList>
            <person name="Ali S.S."/>
            <person name="Shao J."/>
            <person name="Lary D.J."/>
            <person name="Kronmiller B."/>
            <person name="Shen D."/>
            <person name="Strem M.D."/>
            <person name="Amoako-Attah I."/>
            <person name="Akrofi A.Y."/>
            <person name="Begoude B.A."/>
            <person name="Ten Hoopen G.M."/>
            <person name="Coulibaly K."/>
            <person name="Kebe B.I."/>
            <person name="Melnick R.L."/>
            <person name="Guiltinan M.J."/>
            <person name="Tyler B.M."/>
            <person name="Meinhardt L.W."/>
            <person name="Bailey B.A."/>
        </authorList>
    </citation>
    <scope>NUCLEOTIDE SEQUENCE [LARGE SCALE GENOMIC DNA]</scope>
    <source>
        <strain evidence="6">sbr112.9</strain>
        <tissue evidence="5">Mycelia</tissue>
    </source>
</reference>
<evidence type="ECO:0000313" key="6">
    <source>
        <dbReference type="Proteomes" id="UP000237271"/>
    </source>
</evidence>
<gene>
    <name evidence="5" type="ORF">PHPALM_5005</name>
</gene>
<dbReference type="EMBL" id="NCKW01002473">
    <property type="protein sequence ID" value="POM77591.1"/>
    <property type="molecule type" value="Genomic_DNA"/>
</dbReference>
<evidence type="ECO:0000313" key="5">
    <source>
        <dbReference type="EMBL" id="POM77591.1"/>
    </source>
</evidence>
<name>A0A2P4YIF2_9STRA</name>
<accession>A0A2P4YIF2</accession>
<dbReference type="InterPro" id="IPR036875">
    <property type="entry name" value="Znf_CCHC_sf"/>
</dbReference>
<feature type="compositionally biased region" description="Acidic residues" evidence="2">
    <location>
        <begin position="806"/>
        <end position="841"/>
    </location>
</feature>
<dbReference type="InterPro" id="IPR057670">
    <property type="entry name" value="SH3_retrovirus"/>
</dbReference>
<protein>
    <submittedName>
        <fullName evidence="5">Integrase catalytic core protein</fullName>
    </submittedName>
</protein>
<evidence type="ECO:0000256" key="2">
    <source>
        <dbReference type="SAM" id="MobiDB-lite"/>
    </source>
</evidence>
<evidence type="ECO:0000256" key="1">
    <source>
        <dbReference type="PROSITE-ProRule" id="PRU00047"/>
    </source>
</evidence>
<dbReference type="InterPro" id="IPR036397">
    <property type="entry name" value="RNaseH_sf"/>
</dbReference>
<feature type="domain" description="CCHC-type" evidence="3">
    <location>
        <begin position="187"/>
        <end position="202"/>
    </location>
</feature>
<feature type="compositionally biased region" description="Basic and acidic residues" evidence="2">
    <location>
        <begin position="9"/>
        <end position="20"/>
    </location>
</feature>
<dbReference type="GO" id="GO:0008270">
    <property type="term" value="F:zinc ion binding"/>
    <property type="evidence" value="ECO:0007669"/>
    <property type="project" value="UniProtKB-KW"/>
</dbReference>
<feature type="region of interest" description="Disordered" evidence="2">
    <location>
        <begin position="1"/>
        <end position="20"/>
    </location>
</feature>
<keyword evidence="6" id="KW-1185">Reference proteome</keyword>